<proteinExistence type="predicted"/>
<keyword evidence="5" id="KW-1185">Reference proteome</keyword>
<dbReference type="SUPFAM" id="SSF52218">
    <property type="entry name" value="Flavoproteins"/>
    <property type="match status" value="1"/>
</dbReference>
<dbReference type="RefSeq" id="WP_208311584.1">
    <property type="nucleotide sequence ID" value="NZ_JAELYA010000001.1"/>
</dbReference>
<dbReference type="Pfam" id="PF03358">
    <property type="entry name" value="FMN_red"/>
    <property type="match status" value="1"/>
</dbReference>
<name>A0ABS3TJB9_9PSED</name>
<evidence type="ECO:0000313" key="5">
    <source>
        <dbReference type="Proteomes" id="UP000669060"/>
    </source>
</evidence>
<protein>
    <submittedName>
        <fullName evidence="4">NAD(P)H-dependent oxidoreductase</fullName>
    </submittedName>
</protein>
<gene>
    <name evidence="4" type="ORF">JFY56_00780</name>
</gene>
<comment type="cofactor">
    <cofactor evidence="1">
        <name>FMN</name>
        <dbReference type="ChEBI" id="CHEBI:58210"/>
    </cofactor>
</comment>
<dbReference type="Proteomes" id="UP000669060">
    <property type="component" value="Unassembled WGS sequence"/>
</dbReference>
<dbReference type="InterPro" id="IPR029039">
    <property type="entry name" value="Flavoprotein-like_sf"/>
</dbReference>
<evidence type="ECO:0000313" key="4">
    <source>
        <dbReference type="EMBL" id="MBO3273755.1"/>
    </source>
</evidence>
<keyword evidence="2" id="KW-0288">FMN</keyword>
<accession>A0ABS3TJB9</accession>
<evidence type="ECO:0000256" key="1">
    <source>
        <dbReference type="ARBA" id="ARBA00001917"/>
    </source>
</evidence>
<reference evidence="4 5" key="1">
    <citation type="submission" date="2020-12" db="EMBL/GenBank/DDBJ databases">
        <title>Pseudomonas schmalbachii sp. nov. isolated from millipede gut.</title>
        <authorList>
            <person name="Shelomi M."/>
        </authorList>
    </citation>
    <scope>NUCLEOTIDE SEQUENCE [LARGE SCALE GENOMIC DNA]</scope>
    <source>
        <strain evidence="4 5">Milli4</strain>
    </source>
</reference>
<dbReference type="PANTHER" id="PTHR30543">
    <property type="entry name" value="CHROMATE REDUCTASE"/>
    <property type="match status" value="1"/>
</dbReference>
<dbReference type="Gene3D" id="3.40.50.360">
    <property type="match status" value="1"/>
</dbReference>
<dbReference type="InterPro" id="IPR050712">
    <property type="entry name" value="NAD(P)H-dep_reductase"/>
</dbReference>
<dbReference type="PANTHER" id="PTHR30543:SF21">
    <property type="entry name" value="NAD(P)H-DEPENDENT FMN REDUCTASE LOT6"/>
    <property type="match status" value="1"/>
</dbReference>
<feature type="domain" description="NADPH-dependent FMN reductase-like" evidence="3">
    <location>
        <begin position="8"/>
        <end position="153"/>
    </location>
</feature>
<evidence type="ECO:0000259" key="3">
    <source>
        <dbReference type="Pfam" id="PF03358"/>
    </source>
</evidence>
<comment type="caution">
    <text evidence="4">The sequence shown here is derived from an EMBL/GenBank/DDBJ whole genome shotgun (WGS) entry which is preliminary data.</text>
</comment>
<sequence length="187" mass="20788">MANQQEINVLGISGSLRQGSYNTAALREAMRLAPEGMRIDMADLGGIPLYNEDVYAQGFPEPVQRLREQIRAADALLIATPEYNYSIPGVLKNAIDWVSRPPEQPFAGKPVALFGASAGRFGTARAQYHLRQCMVFLDMRPLNKPEVMISTAQNLFDPQGNLTDDATREYIQRLLAALQEWALQHKG</sequence>
<dbReference type="EMBL" id="JAELYA010000001">
    <property type="protein sequence ID" value="MBO3273755.1"/>
    <property type="molecule type" value="Genomic_DNA"/>
</dbReference>
<dbReference type="InterPro" id="IPR005025">
    <property type="entry name" value="FMN_Rdtase-like_dom"/>
</dbReference>
<evidence type="ECO:0000256" key="2">
    <source>
        <dbReference type="ARBA" id="ARBA00022643"/>
    </source>
</evidence>
<keyword evidence="2" id="KW-0285">Flavoprotein</keyword>
<organism evidence="4 5">
    <name type="scientific">Pseudomonas schmalbachii</name>
    <dbReference type="NCBI Taxonomy" id="2816993"/>
    <lineage>
        <taxon>Bacteria</taxon>
        <taxon>Pseudomonadati</taxon>
        <taxon>Pseudomonadota</taxon>
        <taxon>Gammaproteobacteria</taxon>
        <taxon>Pseudomonadales</taxon>
        <taxon>Pseudomonadaceae</taxon>
        <taxon>Pseudomonas</taxon>
    </lineage>
</organism>